<dbReference type="RefSeq" id="WP_310380640.1">
    <property type="nucleotide sequence ID" value="NZ_JAVDQL010000001.1"/>
</dbReference>
<protein>
    <submittedName>
        <fullName evidence="2">Uncharacterized protein</fullName>
    </submittedName>
</protein>
<proteinExistence type="predicted"/>
<dbReference type="EMBL" id="BOMG01000004">
    <property type="protein sequence ID" value="GID51824.1"/>
    <property type="molecule type" value="Genomic_DNA"/>
</dbReference>
<reference evidence="2 3" key="1">
    <citation type="submission" date="2021-01" db="EMBL/GenBank/DDBJ databases">
        <title>Whole genome shotgun sequence of Actinoplanes couchii NBRC 106145.</title>
        <authorList>
            <person name="Komaki H."/>
            <person name="Tamura T."/>
        </authorList>
    </citation>
    <scope>NUCLEOTIDE SEQUENCE [LARGE SCALE GENOMIC DNA]</scope>
    <source>
        <strain evidence="2 3">NBRC 106145</strain>
    </source>
</reference>
<sequence>MDERVTVLSEAESPVPVSGEVSGIDGTAGGGLILLLEDGRLGALEIYSYEDEPLPMPEPAQVTWVLAADADGAELTADG</sequence>
<evidence type="ECO:0000256" key="1">
    <source>
        <dbReference type="SAM" id="MobiDB-lite"/>
    </source>
</evidence>
<organism evidence="2 3">
    <name type="scientific">Actinoplanes couchii</name>
    <dbReference type="NCBI Taxonomy" id="403638"/>
    <lineage>
        <taxon>Bacteria</taxon>
        <taxon>Bacillati</taxon>
        <taxon>Actinomycetota</taxon>
        <taxon>Actinomycetes</taxon>
        <taxon>Micromonosporales</taxon>
        <taxon>Micromonosporaceae</taxon>
        <taxon>Actinoplanes</taxon>
    </lineage>
</organism>
<dbReference type="Proteomes" id="UP000612282">
    <property type="component" value="Unassembled WGS sequence"/>
</dbReference>
<comment type="caution">
    <text evidence="2">The sequence shown here is derived from an EMBL/GenBank/DDBJ whole genome shotgun (WGS) entry which is preliminary data.</text>
</comment>
<accession>A0ABQ3X035</accession>
<name>A0ABQ3X035_9ACTN</name>
<keyword evidence="3" id="KW-1185">Reference proteome</keyword>
<gene>
    <name evidence="2" type="ORF">Aco03nite_002280</name>
</gene>
<feature type="region of interest" description="Disordered" evidence="1">
    <location>
        <begin position="1"/>
        <end position="22"/>
    </location>
</feature>
<evidence type="ECO:0000313" key="3">
    <source>
        <dbReference type="Proteomes" id="UP000612282"/>
    </source>
</evidence>
<evidence type="ECO:0000313" key="2">
    <source>
        <dbReference type="EMBL" id="GID51824.1"/>
    </source>
</evidence>